<dbReference type="OrthoDB" id="6384928at2"/>
<dbReference type="EMBL" id="FQVF01000002">
    <property type="protein sequence ID" value="SHE39558.1"/>
    <property type="molecule type" value="Genomic_DNA"/>
</dbReference>
<organism evidence="1 2">
    <name type="scientific">Marinomonas polaris DSM 16579</name>
    <dbReference type="NCBI Taxonomy" id="1122206"/>
    <lineage>
        <taxon>Bacteria</taxon>
        <taxon>Pseudomonadati</taxon>
        <taxon>Pseudomonadota</taxon>
        <taxon>Gammaproteobacteria</taxon>
        <taxon>Oceanospirillales</taxon>
        <taxon>Oceanospirillaceae</taxon>
        <taxon>Marinomonas</taxon>
    </lineage>
</organism>
<gene>
    <name evidence="1" type="ORF">SAMN02745753_00210</name>
</gene>
<dbReference type="AlphaFoldDB" id="A0A1M4T5F7"/>
<keyword evidence="2" id="KW-1185">Reference proteome</keyword>
<dbReference type="RefSeq" id="WP_072837870.1">
    <property type="nucleotide sequence ID" value="NZ_FQVF01000002.1"/>
</dbReference>
<accession>A0A1M4T5F7</accession>
<protein>
    <recommendedName>
        <fullName evidence="3">Endonuclease</fullName>
    </recommendedName>
</protein>
<proteinExistence type="predicted"/>
<dbReference type="Proteomes" id="UP000184517">
    <property type="component" value="Unassembled WGS sequence"/>
</dbReference>
<sequence>MDKPHQRIGSKSNAHVGRDFELAAQSFFANEGLSLSLNIKIPVGIGEIKKDHAFDLGCLNEKVLVECKSHKWTAPNDNVPSAKLTVWNEAMYYFLVTPSGYRKIMFVLRDYSKKRKETLAEYYIRTYSHLIPEGVELWEYDESNMSAVQLAFNKFSPQDAQKNANFC</sequence>
<reference evidence="2" key="1">
    <citation type="submission" date="2016-11" db="EMBL/GenBank/DDBJ databases">
        <authorList>
            <person name="Varghese N."/>
            <person name="Submissions S."/>
        </authorList>
    </citation>
    <scope>NUCLEOTIDE SEQUENCE [LARGE SCALE GENOMIC DNA]</scope>
    <source>
        <strain evidence="2">DSM 16579</strain>
    </source>
</reference>
<name>A0A1M4T5F7_9GAMM</name>
<evidence type="ECO:0008006" key="3">
    <source>
        <dbReference type="Google" id="ProtNLM"/>
    </source>
</evidence>
<evidence type="ECO:0000313" key="1">
    <source>
        <dbReference type="EMBL" id="SHE39558.1"/>
    </source>
</evidence>
<dbReference type="STRING" id="1122206.SAMN02745753_00210"/>
<evidence type="ECO:0000313" key="2">
    <source>
        <dbReference type="Proteomes" id="UP000184517"/>
    </source>
</evidence>